<evidence type="ECO:0000256" key="1">
    <source>
        <dbReference type="ARBA" id="ARBA00038414"/>
    </source>
</evidence>
<dbReference type="Pfam" id="PF01177">
    <property type="entry name" value="Asp_Glu_race"/>
    <property type="match status" value="1"/>
</dbReference>
<dbReference type="PANTHER" id="PTHR28047:SF5">
    <property type="entry name" value="PROTEIN DCG1"/>
    <property type="match status" value="1"/>
</dbReference>
<evidence type="ECO:0000313" key="3">
    <source>
        <dbReference type="Proteomes" id="UP001108027"/>
    </source>
</evidence>
<dbReference type="InterPro" id="IPR001920">
    <property type="entry name" value="Asp/Glu_race"/>
</dbReference>
<protein>
    <submittedName>
        <fullName evidence="2">Aspartate/glutamate racemase family protein</fullName>
    </submittedName>
</protein>
<name>A0A9Q3UJT0_9GAMM</name>
<comment type="similarity">
    <text evidence="1">Belongs to the HyuE racemase family.</text>
</comment>
<dbReference type="RefSeq" id="WP_204426987.1">
    <property type="nucleotide sequence ID" value="NZ_JADDOL010000002.1"/>
</dbReference>
<accession>A0A9Q3UJT0</accession>
<dbReference type="Proteomes" id="UP001108027">
    <property type="component" value="Unassembled WGS sequence"/>
</dbReference>
<dbReference type="InterPro" id="IPR015942">
    <property type="entry name" value="Asp/Glu/hydantoin_racemase"/>
</dbReference>
<dbReference type="PANTHER" id="PTHR28047">
    <property type="entry name" value="PROTEIN DCG1"/>
    <property type="match status" value="1"/>
</dbReference>
<dbReference type="Gene3D" id="3.40.50.12500">
    <property type="match status" value="1"/>
</dbReference>
<dbReference type="InterPro" id="IPR052186">
    <property type="entry name" value="Hydantoin_racemase-like"/>
</dbReference>
<sequence length="249" mass="27297">MSKRIKVIIPIPMDQAGIDARAAQLTPGFLPADYQVVFESVKAGAALGDSYHDTLLMDVSVTEAGLRAEEEGFDAICIDTVSDSALNALRSCLTIPVIAPGASSFYLACNLGKRFGIVTMWDEWFPLYEKTLTDYHLWDRLAGMRSIKTRPDLEELLAGKEEVVFGKLLDAAEALIREDGADVIILGSTTMHQSHGFLAERLSVPVLNPGQVSFKTCQMLLELGLSHSKKAYPAPEVPRYELFHALVGR</sequence>
<dbReference type="GO" id="GO:0047661">
    <property type="term" value="F:amino-acid racemase activity"/>
    <property type="evidence" value="ECO:0007669"/>
    <property type="project" value="InterPro"/>
</dbReference>
<dbReference type="AlphaFoldDB" id="A0A9Q3UJT0"/>
<keyword evidence="3" id="KW-1185">Reference proteome</keyword>
<gene>
    <name evidence="2" type="ORF">LL252_06725</name>
</gene>
<comment type="caution">
    <text evidence="2">The sequence shown here is derived from an EMBL/GenBank/DDBJ whole genome shotgun (WGS) entry which is preliminary data.</text>
</comment>
<dbReference type="SUPFAM" id="SSF53681">
    <property type="entry name" value="Aspartate/glutamate racemase"/>
    <property type="match status" value="1"/>
</dbReference>
<evidence type="ECO:0000313" key="2">
    <source>
        <dbReference type="EMBL" id="MCC4308262.1"/>
    </source>
</evidence>
<dbReference type="InterPro" id="IPR053714">
    <property type="entry name" value="Iso_Racemase_Enz_sf"/>
</dbReference>
<dbReference type="EMBL" id="JAJGNA010000005">
    <property type="protein sequence ID" value="MCC4308262.1"/>
    <property type="molecule type" value="Genomic_DNA"/>
</dbReference>
<organism evidence="2 3">
    <name type="scientific">Alloalcanivorax marinus</name>
    <dbReference type="NCBI Taxonomy" id="1177169"/>
    <lineage>
        <taxon>Bacteria</taxon>
        <taxon>Pseudomonadati</taxon>
        <taxon>Pseudomonadota</taxon>
        <taxon>Gammaproteobacteria</taxon>
        <taxon>Oceanospirillales</taxon>
        <taxon>Alcanivoracaceae</taxon>
        <taxon>Alloalcanivorax</taxon>
    </lineage>
</organism>
<reference evidence="2" key="1">
    <citation type="submission" date="2021-10" db="EMBL/GenBank/DDBJ databases">
        <title>The diversity and Nitrogen Metabolism of Culturable Nitrate-Utilizing Bacteria Within the Oxygen Minimum Zone of the Changjiang (Yangtze River)Estuary.</title>
        <authorList>
            <person name="Zhang D."/>
            <person name="Zheng J."/>
            <person name="Liu S."/>
            <person name="He W."/>
        </authorList>
    </citation>
    <scope>NUCLEOTIDE SEQUENCE</scope>
    <source>
        <strain evidence="2">FXH-223</strain>
    </source>
</reference>
<proteinExistence type="inferred from homology"/>